<evidence type="ECO:0000256" key="1">
    <source>
        <dbReference type="ARBA" id="ARBA00008056"/>
    </source>
</evidence>
<evidence type="ECO:0000256" key="4">
    <source>
        <dbReference type="ARBA" id="ARBA00023004"/>
    </source>
</evidence>
<dbReference type="SUPFAM" id="SSF51197">
    <property type="entry name" value="Clavaminate synthase-like"/>
    <property type="match status" value="1"/>
</dbReference>
<keyword evidence="3 5" id="KW-0560">Oxidoreductase</keyword>
<protein>
    <recommendedName>
        <fullName evidence="7">Fe2OG dioxygenase domain-containing protein</fullName>
    </recommendedName>
</protein>
<evidence type="ECO:0000256" key="6">
    <source>
        <dbReference type="SAM" id="MobiDB-lite"/>
    </source>
</evidence>
<dbReference type="InterPro" id="IPR027443">
    <property type="entry name" value="IPNS-like_sf"/>
</dbReference>
<sequence>MNSHSKTNLVPVVDFGPFIDPTSPAEQKEKAAKEILQSFQEIGFVYLINHGLDADKIDGMFGWSRKLFDLPPAVKELAPHPPSGTHHRGYSAPGREKVKQLSESSRQLAHTRATNDVSNQAESGVIRDIKESFECGREDNEEMPNIWFPDGVFPGFKEACLDFYWTCYETEKLILKALAIGYNLPDHYFLQDHSKADNQLRLLHYPSIPASMLQDEKASRIPSHTDFCSMTMLIQDSIGGLEVEDPKHSGTFIPVPPIPGSIVVNAGDFLMRWSNDTIKSTVHRVRIPPSLTEGSLGESDMIPARYSIPYARLIFFRTSN</sequence>
<evidence type="ECO:0000256" key="3">
    <source>
        <dbReference type="ARBA" id="ARBA00023002"/>
    </source>
</evidence>
<dbReference type="InterPro" id="IPR005123">
    <property type="entry name" value="Oxoglu/Fe-dep_dioxygenase_dom"/>
</dbReference>
<keyword evidence="4 5" id="KW-0408">Iron</keyword>
<accession>A0A8H7XLU1</accession>
<dbReference type="Pfam" id="PF03171">
    <property type="entry name" value="2OG-FeII_Oxy"/>
    <property type="match status" value="1"/>
</dbReference>
<dbReference type="PROSITE" id="PS51471">
    <property type="entry name" value="FE2OG_OXY"/>
    <property type="match status" value="1"/>
</dbReference>
<feature type="compositionally biased region" description="Polar residues" evidence="6">
    <location>
        <begin position="101"/>
        <end position="120"/>
    </location>
</feature>
<evidence type="ECO:0000256" key="5">
    <source>
        <dbReference type="RuleBase" id="RU003682"/>
    </source>
</evidence>
<dbReference type="AlphaFoldDB" id="A0A8H7XLU1"/>
<dbReference type="PANTHER" id="PTHR10209:SF881">
    <property type="entry name" value="FI07970P-RELATED"/>
    <property type="match status" value="1"/>
</dbReference>
<dbReference type="InterPro" id="IPR026992">
    <property type="entry name" value="DIOX_N"/>
</dbReference>
<evidence type="ECO:0000313" key="8">
    <source>
        <dbReference type="EMBL" id="KAG5161985.1"/>
    </source>
</evidence>
<reference evidence="8" key="1">
    <citation type="submission" date="2021-02" db="EMBL/GenBank/DDBJ databases">
        <title>Psilocybe cubensis genome.</title>
        <authorList>
            <person name="Mckernan K.J."/>
            <person name="Crawford S."/>
            <person name="Trippe A."/>
            <person name="Kane L.T."/>
            <person name="Mclaughlin S."/>
        </authorList>
    </citation>
    <scope>NUCLEOTIDE SEQUENCE [LARGE SCALE GENOMIC DNA]</scope>
    <source>
        <strain evidence="8">MGC-MH-2018</strain>
    </source>
</reference>
<feature type="domain" description="Fe2OG dioxygenase" evidence="7">
    <location>
        <begin position="196"/>
        <end position="319"/>
    </location>
</feature>
<comment type="caution">
    <text evidence="8">The sequence shown here is derived from an EMBL/GenBank/DDBJ whole genome shotgun (WGS) entry which is preliminary data.</text>
</comment>
<organism evidence="8">
    <name type="scientific">Psilocybe cubensis</name>
    <name type="common">Psychedelic mushroom</name>
    <name type="synonym">Stropharia cubensis</name>
    <dbReference type="NCBI Taxonomy" id="181762"/>
    <lineage>
        <taxon>Eukaryota</taxon>
        <taxon>Fungi</taxon>
        <taxon>Dikarya</taxon>
        <taxon>Basidiomycota</taxon>
        <taxon>Agaricomycotina</taxon>
        <taxon>Agaricomycetes</taxon>
        <taxon>Agaricomycetidae</taxon>
        <taxon>Agaricales</taxon>
        <taxon>Agaricineae</taxon>
        <taxon>Strophariaceae</taxon>
        <taxon>Psilocybe</taxon>
    </lineage>
</organism>
<dbReference type="Pfam" id="PF14226">
    <property type="entry name" value="DIOX_N"/>
    <property type="match status" value="1"/>
</dbReference>
<evidence type="ECO:0000259" key="7">
    <source>
        <dbReference type="PROSITE" id="PS51471"/>
    </source>
</evidence>
<name>A0A8H7XLU1_PSICU</name>
<feature type="region of interest" description="Disordered" evidence="6">
    <location>
        <begin position="77"/>
        <end position="120"/>
    </location>
</feature>
<dbReference type="GO" id="GO:0046872">
    <property type="term" value="F:metal ion binding"/>
    <property type="evidence" value="ECO:0007669"/>
    <property type="project" value="UniProtKB-KW"/>
</dbReference>
<gene>
    <name evidence="8" type="ORF">JR316_013119</name>
</gene>
<dbReference type="GO" id="GO:0016491">
    <property type="term" value="F:oxidoreductase activity"/>
    <property type="evidence" value="ECO:0007669"/>
    <property type="project" value="UniProtKB-KW"/>
</dbReference>
<dbReference type="EMBL" id="JAFIQS010000022">
    <property type="protein sequence ID" value="KAG5161985.1"/>
    <property type="molecule type" value="Genomic_DNA"/>
</dbReference>
<dbReference type="PANTHER" id="PTHR10209">
    <property type="entry name" value="OXIDOREDUCTASE, 2OG-FE II OXYGENASE FAMILY PROTEIN"/>
    <property type="match status" value="1"/>
</dbReference>
<comment type="similarity">
    <text evidence="1 5">Belongs to the iron/ascorbate-dependent oxidoreductase family.</text>
</comment>
<evidence type="ECO:0000256" key="2">
    <source>
        <dbReference type="ARBA" id="ARBA00022723"/>
    </source>
</evidence>
<dbReference type="InterPro" id="IPR044861">
    <property type="entry name" value="IPNS-like_FE2OG_OXY"/>
</dbReference>
<proteinExistence type="inferred from homology"/>
<dbReference type="Gene3D" id="2.60.120.330">
    <property type="entry name" value="B-lactam Antibiotic, Isopenicillin N Synthase, Chain"/>
    <property type="match status" value="1"/>
</dbReference>
<keyword evidence="2 5" id="KW-0479">Metal-binding</keyword>